<sequence>MWGRPVKRVLVTGAAGRLGRATLDLLAREGVAATALDLHDAGDLPAARVVVGDTGEAAVVREALSGVDAVVHCAAIPAPTLGTAEEVFCGNTRSTFVVLEQAAQAGVTRAVLAGSQSALGFAWSPEPIAPLYLPVDEAHPLLAADPYALSKQVDEQIGQMMARRYGMTVVTLRFPLLGGLTERLPTFASHYRADPVQGARSLWAYLEDRDAATANWLALTRPLSGAHEIYVAAPITLAALPTEELLDRFHPGVPRRAEFPGRAVPFDLSLSGRLLGLVPEHLYA</sequence>
<accession>A0A8J3P993</accession>
<organism evidence="3 4">
    <name type="scientific">Catellatospora coxensis</name>
    <dbReference type="NCBI Taxonomy" id="310354"/>
    <lineage>
        <taxon>Bacteria</taxon>
        <taxon>Bacillati</taxon>
        <taxon>Actinomycetota</taxon>
        <taxon>Actinomycetes</taxon>
        <taxon>Micromonosporales</taxon>
        <taxon>Micromonosporaceae</taxon>
        <taxon>Catellatospora</taxon>
    </lineage>
</organism>
<gene>
    <name evidence="3" type="ORF">Cco03nite_57160</name>
</gene>
<evidence type="ECO:0000259" key="2">
    <source>
        <dbReference type="Pfam" id="PF01370"/>
    </source>
</evidence>
<keyword evidence="4" id="KW-1185">Reference proteome</keyword>
<comment type="similarity">
    <text evidence="1">Belongs to the NAD(P)-dependent epimerase/dehydratase family.</text>
</comment>
<evidence type="ECO:0000256" key="1">
    <source>
        <dbReference type="ARBA" id="ARBA00007637"/>
    </source>
</evidence>
<evidence type="ECO:0000313" key="4">
    <source>
        <dbReference type="Proteomes" id="UP000630887"/>
    </source>
</evidence>
<dbReference type="Gene3D" id="3.40.50.720">
    <property type="entry name" value="NAD(P)-binding Rossmann-like Domain"/>
    <property type="match status" value="1"/>
</dbReference>
<dbReference type="PANTHER" id="PTHR43000">
    <property type="entry name" value="DTDP-D-GLUCOSE 4,6-DEHYDRATASE-RELATED"/>
    <property type="match status" value="1"/>
</dbReference>
<protein>
    <submittedName>
        <fullName evidence="3">NAD-dependent epimerase</fullName>
    </submittedName>
</protein>
<feature type="domain" description="NAD-dependent epimerase/dehydratase" evidence="2">
    <location>
        <begin position="9"/>
        <end position="231"/>
    </location>
</feature>
<dbReference type="Pfam" id="PF01370">
    <property type="entry name" value="Epimerase"/>
    <property type="match status" value="1"/>
</dbReference>
<name>A0A8J3P993_9ACTN</name>
<evidence type="ECO:0000313" key="3">
    <source>
        <dbReference type="EMBL" id="GIG09016.1"/>
    </source>
</evidence>
<dbReference type="AlphaFoldDB" id="A0A8J3P993"/>
<dbReference type="SUPFAM" id="SSF51735">
    <property type="entry name" value="NAD(P)-binding Rossmann-fold domains"/>
    <property type="match status" value="1"/>
</dbReference>
<dbReference type="InterPro" id="IPR036291">
    <property type="entry name" value="NAD(P)-bd_dom_sf"/>
</dbReference>
<dbReference type="Proteomes" id="UP000630887">
    <property type="component" value="Unassembled WGS sequence"/>
</dbReference>
<dbReference type="InterPro" id="IPR001509">
    <property type="entry name" value="Epimerase_deHydtase"/>
</dbReference>
<dbReference type="EMBL" id="BONI01000057">
    <property type="protein sequence ID" value="GIG09016.1"/>
    <property type="molecule type" value="Genomic_DNA"/>
</dbReference>
<proteinExistence type="inferred from homology"/>
<comment type="caution">
    <text evidence="3">The sequence shown here is derived from an EMBL/GenBank/DDBJ whole genome shotgun (WGS) entry which is preliminary data.</text>
</comment>
<reference evidence="3 4" key="1">
    <citation type="submission" date="2021-01" db="EMBL/GenBank/DDBJ databases">
        <title>Whole genome shotgun sequence of Catellatospora coxensis NBRC 107359.</title>
        <authorList>
            <person name="Komaki H."/>
            <person name="Tamura T."/>
        </authorList>
    </citation>
    <scope>NUCLEOTIDE SEQUENCE [LARGE SCALE GENOMIC DNA]</scope>
    <source>
        <strain evidence="3 4">NBRC 107359</strain>
    </source>
</reference>